<keyword evidence="2" id="KW-1185">Reference proteome</keyword>
<evidence type="ECO:0000313" key="2">
    <source>
        <dbReference type="Proteomes" id="UP001152747"/>
    </source>
</evidence>
<dbReference type="Gene3D" id="2.40.10.10">
    <property type="entry name" value="Trypsin-like serine proteases"/>
    <property type="match status" value="1"/>
</dbReference>
<comment type="caution">
    <text evidence="1">The sequence shown here is derived from an EMBL/GenBank/DDBJ whole genome shotgun (WGS) entry which is preliminary data.</text>
</comment>
<dbReference type="OrthoDB" id="5846493at2759"/>
<sequence>MDMENNIVNIMSELRLMQSTMAQSLRLKMMSKEIEFDLTGNSINKSSIRSAFLLHDSSPVSLVYQVDGRQKSCFTNDAGTAFELPEDWPSLIFNVESNNEPSHPSYSNKTGCDEYQLRRSESPRMLEEKLALDLENRLWFLPRQRAFNDPEDSFEATTGNQIDGGCASPIASCVAVTYAHRSHRNLRVYDENLNDEENINSVVQIRKCKDPSIRHSLKVIVIDVHHDFVLLLSNTDIFEDYPSVVRSPRIFEWFLGLGLSYQNRGGRHVTHRSGNICTVMVDYRGQILTSASIEGGDSGGPCFSEDRSLIGIMSASTTTNPRLGQEYDKDELEEELQDSSCNPADTLITPGNLIVEAYRMWQVKQGIIKTRKRKAHDEGSID</sequence>
<accession>A0A9P1N351</accession>
<dbReference type="InterPro" id="IPR009003">
    <property type="entry name" value="Peptidase_S1_PA"/>
</dbReference>
<name>A0A9P1N351_9PELO</name>
<reference evidence="1" key="1">
    <citation type="submission" date="2022-11" db="EMBL/GenBank/DDBJ databases">
        <authorList>
            <person name="Kikuchi T."/>
        </authorList>
    </citation>
    <scope>NUCLEOTIDE SEQUENCE</scope>
    <source>
        <strain evidence="1">PS1010</strain>
    </source>
</reference>
<evidence type="ECO:0000313" key="1">
    <source>
        <dbReference type="EMBL" id="CAI5446096.1"/>
    </source>
</evidence>
<dbReference type="AlphaFoldDB" id="A0A9P1N351"/>
<dbReference type="SUPFAM" id="SSF50494">
    <property type="entry name" value="Trypsin-like serine proteases"/>
    <property type="match status" value="1"/>
</dbReference>
<evidence type="ECO:0008006" key="3">
    <source>
        <dbReference type="Google" id="ProtNLM"/>
    </source>
</evidence>
<protein>
    <recommendedName>
        <fullName evidence="3">Peptidase S1 domain-containing protein</fullName>
    </recommendedName>
</protein>
<proteinExistence type="predicted"/>
<dbReference type="EMBL" id="CANHGI010000003">
    <property type="protein sequence ID" value="CAI5446096.1"/>
    <property type="molecule type" value="Genomic_DNA"/>
</dbReference>
<gene>
    <name evidence="1" type="ORF">CAMP_LOCUS8733</name>
</gene>
<dbReference type="Proteomes" id="UP001152747">
    <property type="component" value="Unassembled WGS sequence"/>
</dbReference>
<organism evidence="1 2">
    <name type="scientific">Caenorhabditis angaria</name>
    <dbReference type="NCBI Taxonomy" id="860376"/>
    <lineage>
        <taxon>Eukaryota</taxon>
        <taxon>Metazoa</taxon>
        <taxon>Ecdysozoa</taxon>
        <taxon>Nematoda</taxon>
        <taxon>Chromadorea</taxon>
        <taxon>Rhabditida</taxon>
        <taxon>Rhabditina</taxon>
        <taxon>Rhabditomorpha</taxon>
        <taxon>Rhabditoidea</taxon>
        <taxon>Rhabditidae</taxon>
        <taxon>Peloderinae</taxon>
        <taxon>Caenorhabditis</taxon>
    </lineage>
</organism>
<dbReference type="InterPro" id="IPR043504">
    <property type="entry name" value="Peptidase_S1_PA_chymotrypsin"/>
</dbReference>